<dbReference type="EMBL" id="JBAWKY010000001">
    <property type="protein sequence ID" value="MEI4461688.1"/>
    <property type="molecule type" value="Genomic_DNA"/>
</dbReference>
<evidence type="ECO:0000313" key="11">
    <source>
        <dbReference type="EMBL" id="KTR25955.1"/>
    </source>
</evidence>
<evidence type="ECO:0000256" key="9">
    <source>
        <dbReference type="HAMAP-Rule" id="MF_00361"/>
    </source>
</evidence>
<feature type="binding site" evidence="9">
    <location>
        <position position="157"/>
    </location>
    <ligand>
        <name>NAD(+)</name>
        <dbReference type="ChEBI" id="CHEBI:57540"/>
    </ligand>
</feature>
<protein>
    <recommendedName>
        <fullName evidence="9">NAD kinase</fullName>
        <ecNumber evidence="9">2.7.1.23</ecNumber>
    </recommendedName>
    <alternativeName>
        <fullName evidence="9">ATP-dependent NAD kinase</fullName>
    </alternativeName>
</protein>
<keyword evidence="7 9" id="KW-0520">NAD</keyword>
<dbReference type="EC" id="2.7.1.23" evidence="9"/>
<gene>
    <name evidence="10" type="primary">ppnK</name>
    <name evidence="9" type="synonym">nadK</name>
    <name evidence="10" type="ORF">AS033_02760</name>
    <name evidence="11" type="ORF">RSA11_12940</name>
    <name evidence="12" type="ORF">SZL87_04505</name>
</gene>
<dbReference type="InterPro" id="IPR017438">
    <property type="entry name" value="ATP-NAD_kinase_N"/>
</dbReference>
<feature type="binding site" evidence="9">
    <location>
        <begin position="168"/>
        <end position="173"/>
    </location>
    <ligand>
        <name>NAD(+)</name>
        <dbReference type="ChEBI" id="CHEBI:57540"/>
    </ligand>
</feature>
<evidence type="ECO:0000256" key="6">
    <source>
        <dbReference type="ARBA" id="ARBA00022857"/>
    </source>
</evidence>
<comment type="subcellular location">
    <subcellularLocation>
        <location evidence="9">Cytoplasm</location>
    </subcellularLocation>
</comment>
<dbReference type="GO" id="GO:0006741">
    <property type="term" value="P:NADP+ biosynthetic process"/>
    <property type="evidence" value="ECO:0007669"/>
    <property type="project" value="UniProtKB-UniRule"/>
</dbReference>
<dbReference type="RefSeq" id="WP_023469054.1">
    <property type="nucleotide sequence ID" value="NZ_FMYN01000001.1"/>
</dbReference>
<dbReference type="InterPro" id="IPR017437">
    <property type="entry name" value="ATP-NAD_kinase_PpnK-typ_C"/>
</dbReference>
<keyword evidence="3 9" id="KW-0547">Nucleotide-binding</keyword>
<reference evidence="10 13" key="1">
    <citation type="journal article" date="2015" name="Int. J. Syst. Evol. Microbiol.">
        <title>Exiguobacterium enclense sp. nov., isolated from sediment.</title>
        <authorList>
            <person name="Dastager S.G."/>
            <person name="Mawlankar R."/>
            <person name="Sonalkar V.V."/>
            <person name="Thorat M.N."/>
            <person name="Mual P."/>
            <person name="Verma A."/>
            <person name="Krishnamurthi S."/>
            <person name="Tang S.K."/>
            <person name="Li W.J."/>
        </authorList>
    </citation>
    <scope>NUCLEOTIDE SEQUENCE [LARGE SCALE GENOMIC DNA]</scope>
    <source>
        <strain evidence="10 13">NIO-1109</strain>
    </source>
</reference>
<dbReference type="GO" id="GO:0005737">
    <property type="term" value="C:cytoplasm"/>
    <property type="evidence" value="ECO:0007669"/>
    <property type="project" value="UniProtKB-SubCell"/>
</dbReference>
<dbReference type="Pfam" id="PF20143">
    <property type="entry name" value="NAD_kinase_C"/>
    <property type="match status" value="1"/>
</dbReference>
<dbReference type="GO" id="GO:0046872">
    <property type="term" value="F:metal ion binding"/>
    <property type="evidence" value="ECO:0007669"/>
    <property type="project" value="UniProtKB-UniRule"/>
</dbReference>
<reference evidence="12 15" key="3">
    <citation type="submission" date="2023-12" db="EMBL/GenBank/DDBJ databases">
        <authorList>
            <person name="Easwaran N."/>
            <person name="Lazarus H.P.S."/>
        </authorList>
    </citation>
    <scope>NUCLEOTIDE SEQUENCE [LARGE SCALE GENOMIC DNA]</scope>
    <source>
        <strain evidence="12 15">VIT-2023</strain>
    </source>
</reference>
<dbReference type="HAMAP" id="MF_00361">
    <property type="entry name" value="NAD_kinase"/>
    <property type="match status" value="1"/>
</dbReference>
<evidence type="ECO:0000256" key="1">
    <source>
        <dbReference type="ARBA" id="ARBA00022490"/>
    </source>
</evidence>
<dbReference type="EMBL" id="LDQV01000029">
    <property type="protein sequence ID" value="KTR25955.1"/>
    <property type="molecule type" value="Genomic_DNA"/>
</dbReference>
<dbReference type="SUPFAM" id="SSF111331">
    <property type="entry name" value="NAD kinase/diacylglycerol kinase-like"/>
    <property type="match status" value="1"/>
</dbReference>
<dbReference type="PANTHER" id="PTHR20275:SF9">
    <property type="entry name" value="NAD KINASE 2"/>
    <property type="match status" value="1"/>
</dbReference>
<feature type="active site" description="Proton acceptor" evidence="9">
    <location>
        <position position="50"/>
    </location>
</feature>
<dbReference type="Gene3D" id="3.40.50.10330">
    <property type="entry name" value="Probable inorganic polyphosphate/atp-NAD kinase, domain 1"/>
    <property type="match status" value="1"/>
</dbReference>
<keyword evidence="2 9" id="KW-0808">Transferase</keyword>
<evidence type="ECO:0000256" key="5">
    <source>
        <dbReference type="ARBA" id="ARBA00022840"/>
    </source>
</evidence>
<dbReference type="InterPro" id="IPR002504">
    <property type="entry name" value="NADK"/>
</dbReference>
<dbReference type="PANTHER" id="PTHR20275">
    <property type="entry name" value="NAD KINASE"/>
    <property type="match status" value="1"/>
</dbReference>
<dbReference type="EMBL" id="LNQL01000001">
    <property type="protein sequence ID" value="KSU50317.1"/>
    <property type="molecule type" value="Genomic_DNA"/>
</dbReference>
<sequence>MARNNVYLYYRNTQRHETQVRKLIDVGTRYGLNVVQDHRQANIIVSIGGDGAFLQAARFTGFRDDAIYVGFAEGPNSFYCDFDINDLSAVEAIFKETGNRVSDGEIEVRRYPLLEASINGGPPMLCLNECSVKSSIIKSLAIEVYIDDFLFETFRGDGMVISTPTGSTAYNKSLSGAIVDPLIHCLQVSEIASVNNNRYRTLGSAFLLNRGRKLSLRIIEDGNDYPIIGMDNEALSLTRTDSVDIQLSEKELKTVKLTNNTFWHKIQRSFL</sequence>
<comment type="caution">
    <text evidence="10">The sequence shown here is derived from an EMBL/GenBank/DDBJ whole genome shotgun (WGS) entry which is preliminary data.</text>
</comment>
<keyword evidence="1 9" id="KW-0963">Cytoplasm</keyword>
<evidence type="ECO:0000313" key="15">
    <source>
        <dbReference type="Proteomes" id="UP001387110"/>
    </source>
</evidence>
<feature type="binding site" evidence="9">
    <location>
        <begin position="50"/>
        <end position="51"/>
    </location>
    <ligand>
        <name>NAD(+)</name>
        <dbReference type="ChEBI" id="CHEBI:57540"/>
    </ligand>
</feature>
<dbReference type="GO" id="GO:0019674">
    <property type="term" value="P:NAD+ metabolic process"/>
    <property type="evidence" value="ECO:0007669"/>
    <property type="project" value="InterPro"/>
</dbReference>
<evidence type="ECO:0000313" key="14">
    <source>
        <dbReference type="Proteomes" id="UP000072605"/>
    </source>
</evidence>
<dbReference type="GeneID" id="90837476"/>
<dbReference type="GO" id="GO:0051287">
    <property type="term" value="F:NAD binding"/>
    <property type="evidence" value="ECO:0007669"/>
    <property type="project" value="UniProtKB-ARBA"/>
</dbReference>
<feature type="binding site" evidence="9">
    <location>
        <begin position="128"/>
        <end position="129"/>
    </location>
    <ligand>
        <name>NAD(+)</name>
        <dbReference type="ChEBI" id="CHEBI:57540"/>
    </ligand>
</feature>
<comment type="caution">
    <text evidence="9">Lacks conserved residue(s) required for the propagation of feature annotation.</text>
</comment>
<comment type="similarity">
    <text evidence="9">Belongs to the NAD kinase family.</text>
</comment>
<keyword evidence="15" id="KW-1185">Reference proteome</keyword>
<evidence type="ECO:0000256" key="4">
    <source>
        <dbReference type="ARBA" id="ARBA00022777"/>
    </source>
</evidence>
<organism evidence="10 13">
    <name type="scientific">Exiguobacterium indicum</name>
    <dbReference type="NCBI Taxonomy" id="296995"/>
    <lineage>
        <taxon>Bacteria</taxon>
        <taxon>Bacillati</taxon>
        <taxon>Bacillota</taxon>
        <taxon>Bacilli</taxon>
        <taxon>Bacillales</taxon>
        <taxon>Bacillales Family XII. Incertae Sedis</taxon>
        <taxon>Exiguobacterium</taxon>
    </lineage>
</organism>
<comment type="catalytic activity">
    <reaction evidence="8 9">
        <text>NAD(+) + ATP = ADP + NADP(+) + H(+)</text>
        <dbReference type="Rhea" id="RHEA:18629"/>
        <dbReference type="ChEBI" id="CHEBI:15378"/>
        <dbReference type="ChEBI" id="CHEBI:30616"/>
        <dbReference type="ChEBI" id="CHEBI:57540"/>
        <dbReference type="ChEBI" id="CHEBI:58349"/>
        <dbReference type="ChEBI" id="CHEBI:456216"/>
        <dbReference type="EC" id="2.7.1.23"/>
    </reaction>
</comment>
<evidence type="ECO:0000313" key="12">
    <source>
        <dbReference type="EMBL" id="MEI4461688.1"/>
    </source>
</evidence>
<comment type="function">
    <text evidence="9">Involved in the regulation of the intracellular balance of NAD and NADP, and is a key enzyme in the biosynthesis of NADP. Catalyzes specifically the phosphorylation on 2'-hydroxyl of the adenosine moiety of NAD to yield NADP.</text>
</comment>
<keyword evidence="4 9" id="KW-0418">Kinase</keyword>
<dbReference type="OrthoDB" id="9774737at2"/>
<accession>A0A0V8GJB5</accession>
<name>A0A0V8GJB5_9BACL</name>
<dbReference type="NCBIfam" id="NF002902">
    <property type="entry name" value="PRK03501.1"/>
    <property type="match status" value="1"/>
</dbReference>
<keyword evidence="5 9" id="KW-0067">ATP-binding</keyword>
<dbReference type="Proteomes" id="UP000053797">
    <property type="component" value="Unassembled WGS sequence"/>
</dbReference>
<dbReference type="GO" id="GO:0003951">
    <property type="term" value="F:NAD+ kinase activity"/>
    <property type="evidence" value="ECO:0007669"/>
    <property type="project" value="UniProtKB-UniRule"/>
</dbReference>
<evidence type="ECO:0000256" key="2">
    <source>
        <dbReference type="ARBA" id="ARBA00022679"/>
    </source>
</evidence>
<evidence type="ECO:0000313" key="10">
    <source>
        <dbReference type="EMBL" id="KSU50317.1"/>
    </source>
</evidence>
<dbReference type="AlphaFoldDB" id="A0A0V8GJB5"/>
<feature type="binding site" evidence="9">
    <location>
        <position position="192"/>
    </location>
    <ligand>
        <name>NAD(+)</name>
        <dbReference type="ChEBI" id="CHEBI:57540"/>
    </ligand>
</feature>
<evidence type="ECO:0000256" key="7">
    <source>
        <dbReference type="ARBA" id="ARBA00023027"/>
    </source>
</evidence>
<reference evidence="11 14" key="2">
    <citation type="journal article" date="2016" name="Front. Microbiol.">
        <title>Genomic Resource of Rice Seed Associated Bacteria.</title>
        <authorList>
            <person name="Midha S."/>
            <person name="Bansal K."/>
            <person name="Sharma S."/>
            <person name="Kumar N."/>
            <person name="Patil P.P."/>
            <person name="Chaudhry V."/>
            <person name="Patil P.B."/>
        </authorList>
    </citation>
    <scope>NUCLEOTIDE SEQUENCE [LARGE SCALE GENOMIC DNA]</scope>
    <source>
        <strain evidence="11 14">RSA11</strain>
    </source>
</reference>
<dbReference type="InterPro" id="IPR016064">
    <property type="entry name" value="NAD/diacylglycerol_kinase_sf"/>
</dbReference>
<comment type="cofactor">
    <cofactor evidence="9">
        <name>a divalent metal cation</name>
        <dbReference type="ChEBI" id="CHEBI:60240"/>
    </cofactor>
</comment>
<dbReference type="Proteomes" id="UP000072605">
    <property type="component" value="Unassembled WGS sequence"/>
</dbReference>
<dbReference type="Gene3D" id="2.60.200.30">
    <property type="entry name" value="Probable inorganic polyphosphate/atp-NAD kinase, domain 2"/>
    <property type="match status" value="1"/>
</dbReference>
<evidence type="ECO:0000256" key="8">
    <source>
        <dbReference type="ARBA" id="ARBA00047925"/>
    </source>
</evidence>
<feature type="binding site" evidence="9">
    <location>
        <position position="155"/>
    </location>
    <ligand>
        <name>NAD(+)</name>
        <dbReference type="ChEBI" id="CHEBI:57540"/>
    </ligand>
</feature>
<dbReference type="GO" id="GO:0005524">
    <property type="term" value="F:ATP binding"/>
    <property type="evidence" value="ECO:0007669"/>
    <property type="project" value="UniProtKB-KW"/>
</dbReference>
<evidence type="ECO:0000256" key="3">
    <source>
        <dbReference type="ARBA" id="ARBA00022741"/>
    </source>
</evidence>
<evidence type="ECO:0000313" key="13">
    <source>
        <dbReference type="Proteomes" id="UP000053797"/>
    </source>
</evidence>
<proteinExistence type="inferred from homology"/>
<dbReference type="Proteomes" id="UP001387110">
    <property type="component" value="Unassembled WGS sequence"/>
</dbReference>
<keyword evidence="6 9" id="KW-0521">NADP</keyword>